<accession>A0ABS5G2T2</accession>
<feature type="region of interest" description="Disordered" evidence="1">
    <location>
        <begin position="1"/>
        <end position="52"/>
    </location>
</feature>
<feature type="compositionally biased region" description="Basic residues" evidence="1">
    <location>
        <begin position="19"/>
        <end position="34"/>
    </location>
</feature>
<reference evidence="4" key="1">
    <citation type="journal article" date="2021" name="ISME J.">
        <title>Evolutionary origin and ecological implication of a unique nif island in free-living Bradyrhizobium lineages.</title>
        <authorList>
            <person name="Tao J."/>
        </authorList>
    </citation>
    <scope>NUCLEOTIDE SEQUENCE [LARGE SCALE GENOMIC DNA]</scope>
    <source>
        <strain evidence="4">SZCCT0094</strain>
    </source>
</reference>
<evidence type="ECO:0000256" key="2">
    <source>
        <dbReference type="SAM" id="Phobius"/>
    </source>
</evidence>
<dbReference type="EMBL" id="JAFCLK010000003">
    <property type="protein sequence ID" value="MBR1135001.1"/>
    <property type="molecule type" value="Genomic_DNA"/>
</dbReference>
<sequence>MADESVVASIIPWQQPKTAKPRPKRPKVVKPRPRPKSDRPEKTKAAALDDEMLASETLIMPDFLELVNEPAKTPVAGEPGRTETAASAAAAVTAGQAAPAPQALRETNAAVAGEVVPASAPLAAPEAERSPAKAEHPSARPERRRISASSILLQLAALALAAVGMAMNGWFAHSLGSNNTAGYMFLAVGVTADLVALVMPTCAARLWQARHRASALTGWTVWLMTFVFAVTAGIGFASTNISDVTLARASRVTPAVQAAQTALADAMTARDRECKGGVGKFCREREAAVAERRQALDVAMSAVSQTADPQTEAAIKLVAWVSRGVVKPSADDFVMLRLILLALLPQIGGILLMVGRRA</sequence>
<comment type="caution">
    <text evidence="3">The sequence shown here is derived from an EMBL/GenBank/DDBJ whole genome shotgun (WGS) entry which is preliminary data.</text>
</comment>
<feature type="transmembrane region" description="Helical" evidence="2">
    <location>
        <begin position="183"/>
        <end position="207"/>
    </location>
</feature>
<name>A0ABS5G2T2_9BRAD</name>
<keyword evidence="4" id="KW-1185">Reference proteome</keyword>
<feature type="compositionally biased region" description="Basic and acidic residues" evidence="1">
    <location>
        <begin position="35"/>
        <end position="44"/>
    </location>
</feature>
<keyword evidence="2" id="KW-0472">Membrane</keyword>
<evidence type="ECO:0000313" key="4">
    <source>
        <dbReference type="Proteomes" id="UP001314635"/>
    </source>
</evidence>
<feature type="transmembrane region" description="Helical" evidence="2">
    <location>
        <begin position="334"/>
        <end position="354"/>
    </location>
</feature>
<dbReference type="Proteomes" id="UP001314635">
    <property type="component" value="Unassembled WGS sequence"/>
</dbReference>
<proteinExistence type="predicted"/>
<keyword evidence="2" id="KW-1133">Transmembrane helix</keyword>
<keyword evidence="2" id="KW-0812">Transmembrane</keyword>
<feature type="region of interest" description="Disordered" evidence="1">
    <location>
        <begin position="122"/>
        <end position="143"/>
    </location>
</feature>
<organism evidence="3 4">
    <name type="scientific">Bradyrhizobium denitrificans</name>
    <dbReference type="NCBI Taxonomy" id="2734912"/>
    <lineage>
        <taxon>Bacteria</taxon>
        <taxon>Pseudomonadati</taxon>
        <taxon>Pseudomonadota</taxon>
        <taxon>Alphaproteobacteria</taxon>
        <taxon>Hyphomicrobiales</taxon>
        <taxon>Nitrobacteraceae</taxon>
        <taxon>Bradyrhizobium</taxon>
    </lineage>
</organism>
<evidence type="ECO:0000313" key="3">
    <source>
        <dbReference type="EMBL" id="MBR1135001.1"/>
    </source>
</evidence>
<evidence type="ECO:0000256" key="1">
    <source>
        <dbReference type="SAM" id="MobiDB-lite"/>
    </source>
</evidence>
<gene>
    <name evidence="3" type="ORF">JQ619_04415</name>
</gene>
<feature type="transmembrane region" description="Helical" evidence="2">
    <location>
        <begin position="151"/>
        <end position="171"/>
    </location>
</feature>
<protein>
    <submittedName>
        <fullName evidence="3">Uncharacterized protein</fullName>
    </submittedName>
</protein>
<feature type="transmembrane region" description="Helical" evidence="2">
    <location>
        <begin position="219"/>
        <end position="238"/>
    </location>
</feature>
<feature type="compositionally biased region" description="Basic and acidic residues" evidence="1">
    <location>
        <begin position="126"/>
        <end position="143"/>
    </location>
</feature>
<dbReference type="RefSeq" id="WP_172243477.1">
    <property type="nucleotide sequence ID" value="NZ_JABFDP010000051.1"/>
</dbReference>